<name>A0ABZ0LNI9_9ACTN</name>
<protein>
    <submittedName>
        <fullName evidence="1">Uncharacterized protein</fullName>
    </submittedName>
</protein>
<dbReference type="RefSeq" id="WP_318101827.1">
    <property type="nucleotide sequence ID" value="NZ_CP137573.1"/>
</dbReference>
<evidence type="ECO:0000313" key="1">
    <source>
        <dbReference type="EMBL" id="WOX21039.1"/>
    </source>
</evidence>
<accession>A0ABZ0LNI9</accession>
<gene>
    <name evidence="1" type="ORF">R2D22_06415</name>
</gene>
<keyword evidence="2" id="KW-1185">Reference proteome</keyword>
<organism evidence="1 2">
    <name type="scientific">Streptomyces solicathayae</name>
    <dbReference type="NCBI Taxonomy" id="3081768"/>
    <lineage>
        <taxon>Bacteria</taxon>
        <taxon>Bacillati</taxon>
        <taxon>Actinomycetota</taxon>
        <taxon>Actinomycetes</taxon>
        <taxon>Kitasatosporales</taxon>
        <taxon>Streptomycetaceae</taxon>
        <taxon>Streptomyces</taxon>
    </lineage>
</organism>
<proteinExistence type="predicted"/>
<dbReference type="EMBL" id="CP137573">
    <property type="protein sequence ID" value="WOX21039.1"/>
    <property type="molecule type" value="Genomic_DNA"/>
</dbReference>
<sequence length="98" mass="11150">MERDLRVDTDQLGRFSRALRESRTSLAAARRALERVRVDQLGTRELDEACDRFQERWKHGADQLGVRVAAVHDGVALSREGYDQLNRALADAFRAVGR</sequence>
<evidence type="ECO:0000313" key="2">
    <source>
        <dbReference type="Proteomes" id="UP001301731"/>
    </source>
</evidence>
<dbReference type="Proteomes" id="UP001301731">
    <property type="component" value="Chromosome"/>
</dbReference>
<reference evidence="1 2" key="1">
    <citation type="submission" date="2023-10" db="EMBL/GenBank/DDBJ databases">
        <title>The genome sequence of Streptomyces sp. HUAS YS2.</title>
        <authorList>
            <person name="Mo P."/>
        </authorList>
    </citation>
    <scope>NUCLEOTIDE SEQUENCE [LARGE SCALE GENOMIC DNA]</scope>
    <source>
        <strain evidence="1 2">HUAS YS2</strain>
    </source>
</reference>